<proteinExistence type="predicted"/>
<dbReference type="SUPFAM" id="SSF53067">
    <property type="entry name" value="Actin-like ATPase domain"/>
    <property type="match status" value="1"/>
</dbReference>
<dbReference type="Pfam" id="PF06277">
    <property type="entry name" value="EutA"/>
    <property type="match status" value="1"/>
</dbReference>
<dbReference type="OrthoDB" id="1542at2"/>
<dbReference type="GO" id="GO:0016829">
    <property type="term" value="F:lyase activity"/>
    <property type="evidence" value="ECO:0007669"/>
    <property type="project" value="UniProtKB-KW"/>
</dbReference>
<keyword evidence="1" id="KW-0456">Lyase</keyword>
<evidence type="ECO:0000313" key="2">
    <source>
        <dbReference type="Proteomes" id="UP000467132"/>
    </source>
</evidence>
<reference evidence="1 2" key="1">
    <citation type="submission" date="2018-08" db="EMBL/GenBank/DDBJ databases">
        <title>Murine metabolic-syndrome-specific gut microbial biobank.</title>
        <authorList>
            <person name="Liu C."/>
        </authorList>
    </citation>
    <scope>NUCLEOTIDE SEQUENCE [LARGE SCALE GENOMIC DNA]</scope>
    <source>
        <strain evidence="1 2">583</strain>
    </source>
</reference>
<dbReference type="EMBL" id="QXXA01000005">
    <property type="protein sequence ID" value="NBI06153.1"/>
    <property type="molecule type" value="Genomic_DNA"/>
</dbReference>
<dbReference type="PANTHER" id="PTHR32432">
    <property type="entry name" value="CELL DIVISION PROTEIN FTSA-RELATED"/>
    <property type="match status" value="1"/>
</dbReference>
<dbReference type="PIRSF" id="PIRSF012293">
    <property type="entry name" value="EutA"/>
    <property type="match status" value="1"/>
</dbReference>
<organism evidence="1 2">
    <name type="scientific">Senegalia massiliensis</name>
    <dbReference type="NCBI Taxonomy" id="1720316"/>
    <lineage>
        <taxon>Bacteria</taxon>
        <taxon>Bacillati</taxon>
        <taxon>Bacillota</taxon>
        <taxon>Clostridia</taxon>
        <taxon>Eubacteriales</taxon>
        <taxon>Clostridiaceae</taxon>
        <taxon>Senegalia</taxon>
    </lineage>
</organism>
<sequence>MMEQILSVGIDIGTSTTQLVFSKLFIENTASSFAIPKVNIVDKKVIYKSDIYYTPLKSITEIDGEYVKTIIESEYKKANISPKDVDTGAVIITGETARKENANLVLEKLSGLAGDFVVATAGPDLESIIAGKGAGADVISKQEKTVVANLDIGGGTTNISIFDRGEVIDTTCLDIGGRLIKVNPETMKIEYVSDKIKKLAKNIDIDLEVGKKINQHELNYVTDKMSDVLEEALGIGVKQNSKDLDLILTTKGLKKEYDIEYISFSGGVADCIYDAEANKESFQYGDIGVVLGKSIRKSILFDEFKVHKPSETIRATVVGAGTHTTDISGSTITFTKDMFPFKNIPILKLSSQDEELDYHSLSGAIQEKLNWFNLEDGNQLIALALKGVKNISFNELQSLAKSVIEGMKEIIDTEKPLIVIVENDIAKALGQTINRLLGYNKDIVCIDSVKVKNGDFIDIGKPLANGKVVPVVIKTLAFGY</sequence>
<dbReference type="InterPro" id="IPR009377">
    <property type="entry name" value="EutA"/>
</dbReference>
<dbReference type="RefSeq" id="WP_160196639.1">
    <property type="nucleotide sequence ID" value="NZ_QXXA01000005.1"/>
</dbReference>
<dbReference type="Gene3D" id="3.30.420.40">
    <property type="match status" value="1"/>
</dbReference>
<evidence type="ECO:0000313" key="1">
    <source>
        <dbReference type="EMBL" id="NBI06153.1"/>
    </source>
</evidence>
<dbReference type="NCBIfam" id="NF007992">
    <property type="entry name" value="PRK10719.1-3"/>
    <property type="match status" value="1"/>
</dbReference>
<dbReference type="InterPro" id="IPR050696">
    <property type="entry name" value="FtsA/MreB"/>
</dbReference>
<dbReference type="AlphaFoldDB" id="A0A845R0P8"/>
<keyword evidence="2" id="KW-1185">Reference proteome</keyword>
<accession>A0A845R0P8</accession>
<gene>
    <name evidence="1" type="primary">eutA</name>
    <name evidence="1" type="ORF">D3Z33_04675</name>
</gene>
<dbReference type="InterPro" id="IPR043129">
    <property type="entry name" value="ATPase_NBD"/>
</dbReference>
<name>A0A845R0P8_9CLOT</name>
<protein>
    <submittedName>
        <fullName evidence="1">Ethanolamine ammonia-lyase reactivating factor EutA</fullName>
    </submittedName>
</protein>
<dbReference type="PANTHER" id="PTHR32432:SF13">
    <property type="entry name" value="ETHANOLAMINE AMMONIA-LYASE REACTIVASE EUTA"/>
    <property type="match status" value="1"/>
</dbReference>
<dbReference type="Proteomes" id="UP000467132">
    <property type="component" value="Unassembled WGS sequence"/>
</dbReference>
<comment type="caution">
    <text evidence="1">The sequence shown here is derived from an EMBL/GenBank/DDBJ whole genome shotgun (WGS) entry which is preliminary data.</text>
</comment>